<reference evidence="2 3" key="1">
    <citation type="submission" date="2016-11" db="EMBL/GenBank/DDBJ databases">
        <authorList>
            <person name="Jaros S."/>
            <person name="Januszkiewicz K."/>
            <person name="Wedrychowicz H."/>
        </authorList>
    </citation>
    <scope>NUCLEOTIDE SEQUENCE [LARGE SCALE GENOMIC DNA]</scope>
    <source>
        <strain evidence="2 3">DSM 26897</strain>
    </source>
</reference>
<sequence>MGLLNQGKGDKKKGNTAKPQNQGSKFIASKGSKPAGGMKKPMTGGANRGS</sequence>
<dbReference type="Proteomes" id="UP000184368">
    <property type="component" value="Unassembled WGS sequence"/>
</dbReference>
<dbReference type="RefSeq" id="WP_178371828.1">
    <property type="nucleotide sequence ID" value="NZ_FQUO01000001.1"/>
</dbReference>
<gene>
    <name evidence="2" type="ORF">SAMN05444008_101417</name>
</gene>
<name>A0A1M4TIW6_9BACT</name>
<dbReference type="AlphaFoldDB" id="A0A1M4TIW6"/>
<evidence type="ECO:0000256" key="1">
    <source>
        <dbReference type="SAM" id="MobiDB-lite"/>
    </source>
</evidence>
<keyword evidence="3" id="KW-1185">Reference proteome</keyword>
<dbReference type="EMBL" id="FQUO01000001">
    <property type="protein sequence ID" value="SHE44358.1"/>
    <property type="molecule type" value="Genomic_DNA"/>
</dbReference>
<evidence type="ECO:0000313" key="3">
    <source>
        <dbReference type="Proteomes" id="UP000184368"/>
    </source>
</evidence>
<protein>
    <submittedName>
        <fullName evidence="2">Uncharacterized protein</fullName>
    </submittedName>
</protein>
<evidence type="ECO:0000313" key="2">
    <source>
        <dbReference type="EMBL" id="SHE44358.1"/>
    </source>
</evidence>
<accession>A0A1M4TIW6</accession>
<proteinExistence type="predicted"/>
<organism evidence="2 3">
    <name type="scientific">Cnuella takakiae</name>
    <dbReference type="NCBI Taxonomy" id="1302690"/>
    <lineage>
        <taxon>Bacteria</taxon>
        <taxon>Pseudomonadati</taxon>
        <taxon>Bacteroidota</taxon>
        <taxon>Chitinophagia</taxon>
        <taxon>Chitinophagales</taxon>
        <taxon>Chitinophagaceae</taxon>
        <taxon>Cnuella</taxon>
    </lineage>
</organism>
<feature type="region of interest" description="Disordered" evidence="1">
    <location>
        <begin position="1"/>
        <end position="50"/>
    </location>
</feature>